<proteinExistence type="inferred from homology"/>
<comment type="subunit">
    <text evidence="3">Part of the Tic complex.</text>
</comment>
<dbReference type="AlphaFoldDB" id="A0A830BU15"/>
<dbReference type="EMBL" id="BMAC01000192">
    <property type="protein sequence ID" value="GFP89492.1"/>
    <property type="molecule type" value="Genomic_DNA"/>
</dbReference>
<evidence type="ECO:0000256" key="1">
    <source>
        <dbReference type="ARBA" id="ARBA00004446"/>
    </source>
</evidence>
<dbReference type="OrthoDB" id="886087at2759"/>
<keyword evidence="6" id="KW-0813">Transport</keyword>
<comment type="subcellular location">
    <subcellularLocation>
        <location evidence="1">Plastid membrane</location>
        <topology evidence="1">Multi-pass membrane protein</topology>
    </subcellularLocation>
</comment>
<accession>A0A830BU15</accession>
<keyword evidence="5" id="KW-0812">Transmembrane</keyword>
<evidence type="ECO:0000256" key="2">
    <source>
        <dbReference type="ARBA" id="ARBA00009956"/>
    </source>
</evidence>
<dbReference type="GO" id="GO:0042170">
    <property type="term" value="C:plastid membrane"/>
    <property type="evidence" value="ECO:0007669"/>
    <property type="project" value="UniProtKB-SubCell"/>
</dbReference>
<gene>
    <name evidence="9" type="ORF">PHJA_001092800</name>
</gene>
<reference evidence="9" key="1">
    <citation type="submission" date="2020-07" db="EMBL/GenBank/DDBJ databases">
        <title>Ethylene signaling mediates host invasion by parasitic plants.</title>
        <authorList>
            <person name="Yoshida S."/>
        </authorList>
    </citation>
    <scope>NUCLEOTIDE SEQUENCE</scope>
    <source>
        <strain evidence="9">Okayama</strain>
    </source>
</reference>
<comment type="similarity">
    <text evidence="2">Belongs to the TIC214 family.</text>
</comment>
<keyword evidence="7" id="KW-0472">Membrane</keyword>
<organism evidence="9 10">
    <name type="scientific">Phtheirospermum japonicum</name>
    <dbReference type="NCBI Taxonomy" id="374723"/>
    <lineage>
        <taxon>Eukaryota</taxon>
        <taxon>Viridiplantae</taxon>
        <taxon>Streptophyta</taxon>
        <taxon>Embryophyta</taxon>
        <taxon>Tracheophyta</taxon>
        <taxon>Spermatophyta</taxon>
        <taxon>Magnoliopsida</taxon>
        <taxon>eudicotyledons</taxon>
        <taxon>Gunneridae</taxon>
        <taxon>Pentapetalae</taxon>
        <taxon>asterids</taxon>
        <taxon>lamiids</taxon>
        <taxon>Lamiales</taxon>
        <taxon>Orobanchaceae</taxon>
        <taxon>Orobanchaceae incertae sedis</taxon>
        <taxon>Phtheirospermum</taxon>
    </lineage>
</organism>
<dbReference type="InterPro" id="IPR008896">
    <property type="entry name" value="TIC214"/>
</dbReference>
<evidence type="ECO:0000313" key="10">
    <source>
        <dbReference type="Proteomes" id="UP000653305"/>
    </source>
</evidence>
<keyword evidence="7" id="KW-1133">Transmembrane helix</keyword>
<keyword evidence="10" id="KW-1185">Reference proteome</keyword>
<evidence type="ECO:0000256" key="3">
    <source>
        <dbReference type="ARBA" id="ARBA00011510"/>
    </source>
</evidence>
<evidence type="ECO:0000256" key="6">
    <source>
        <dbReference type="ARBA" id="ARBA00022927"/>
    </source>
</evidence>
<comment type="caution">
    <text evidence="9">The sequence shown here is derived from an EMBL/GenBank/DDBJ whole genome shotgun (WGS) entry which is preliminary data.</text>
</comment>
<dbReference type="Pfam" id="PF05758">
    <property type="entry name" value="Ycf1"/>
    <property type="match status" value="1"/>
</dbReference>
<keyword evidence="6" id="KW-0653">Protein transport</keyword>
<dbReference type="PANTHER" id="PTHR33163">
    <property type="entry name" value="PROTEIN TIC 214-RELATED"/>
    <property type="match status" value="1"/>
</dbReference>
<dbReference type="Proteomes" id="UP000653305">
    <property type="component" value="Unassembled WGS sequence"/>
</dbReference>
<dbReference type="PANTHER" id="PTHR33163:SF40">
    <property type="entry name" value="PROTEIN TIC 214"/>
    <property type="match status" value="1"/>
</dbReference>
<dbReference type="GO" id="GO:0015031">
    <property type="term" value="P:protein transport"/>
    <property type="evidence" value="ECO:0007669"/>
    <property type="project" value="UniProtKB-KW"/>
</dbReference>
<evidence type="ECO:0000256" key="5">
    <source>
        <dbReference type="ARBA" id="ARBA00022692"/>
    </source>
</evidence>
<protein>
    <recommendedName>
        <fullName evidence="4">Protein TIC 214</fullName>
    </recommendedName>
    <alternativeName>
        <fullName evidence="8">Translocon at the inner envelope membrane of chloroplasts 214</fullName>
    </alternativeName>
</protein>
<evidence type="ECO:0000256" key="7">
    <source>
        <dbReference type="ARBA" id="ARBA00022989"/>
    </source>
</evidence>
<sequence length="80" mass="9670">MKKKKEKTKRKENVQIEIAVAWETIPLAQVIRGCMLLIHSIFRKYILLFIIAKNIIRILLYQRPEWDREVHVKCTYNVFV</sequence>
<evidence type="ECO:0000256" key="8">
    <source>
        <dbReference type="ARBA" id="ARBA00029978"/>
    </source>
</evidence>
<name>A0A830BU15_9LAMI</name>
<evidence type="ECO:0000313" key="9">
    <source>
        <dbReference type="EMBL" id="GFP89492.1"/>
    </source>
</evidence>
<evidence type="ECO:0000256" key="4">
    <source>
        <dbReference type="ARBA" id="ARBA00016640"/>
    </source>
</evidence>